<comment type="caution">
    <text evidence="2">The sequence shown here is derived from an EMBL/GenBank/DDBJ whole genome shotgun (WGS) entry which is preliminary data.</text>
</comment>
<evidence type="ECO:0000313" key="2">
    <source>
        <dbReference type="EMBL" id="HGF34381.1"/>
    </source>
</evidence>
<keyword evidence="1" id="KW-0472">Membrane</keyword>
<organism evidence="2">
    <name type="scientific">Desulfobacca acetoxidans</name>
    <dbReference type="NCBI Taxonomy" id="60893"/>
    <lineage>
        <taxon>Bacteria</taxon>
        <taxon>Pseudomonadati</taxon>
        <taxon>Thermodesulfobacteriota</taxon>
        <taxon>Desulfobaccia</taxon>
        <taxon>Desulfobaccales</taxon>
        <taxon>Desulfobaccaceae</taxon>
        <taxon>Desulfobacca</taxon>
    </lineage>
</organism>
<keyword evidence="1" id="KW-1133">Transmembrane helix</keyword>
<feature type="transmembrane region" description="Helical" evidence="1">
    <location>
        <begin position="144"/>
        <end position="177"/>
    </location>
</feature>
<protein>
    <recommendedName>
        <fullName evidence="3">Glycosyltransferase RgtA/B/C/D-like domain-containing protein</fullName>
    </recommendedName>
</protein>
<gene>
    <name evidence="2" type="ORF">ENW96_08340</name>
</gene>
<accession>A0A7C3UZZ6</accession>
<feature type="transmembrane region" description="Helical" evidence="1">
    <location>
        <begin position="252"/>
        <end position="270"/>
    </location>
</feature>
<feature type="transmembrane region" description="Helical" evidence="1">
    <location>
        <begin position="25"/>
        <end position="45"/>
    </location>
</feature>
<feature type="transmembrane region" description="Helical" evidence="1">
    <location>
        <begin position="317"/>
        <end position="335"/>
    </location>
</feature>
<name>A0A7C3UZZ6_9BACT</name>
<feature type="transmembrane region" description="Helical" evidence="1">
    <location>
        <begin position="342"/>
        <end position="361"/>
    </location>
</feature>
<feature type="transmembrane region" description="Helical" evidence="1">
    <location>
        <begin position="189"/>
        <end position="207"/>
    </location>
</feature>
<feature type="transmembrane region" description="Helical" evidence="1">
    <location>
        <begin position="373"/>
        <end position="396"/>
    </location>
</feature>
<feature type="transmembrane region" description="Helical" evidence="1">
    <location>
        <begin position="219"/>
        <end position="245"/>
    </location>
</feature>
<evidence type="ECO:0008006" key="3">
    <source>
        <dbReference type="Google" id="ProtNLM"/>
    </source>
</evidence>
<reference evidence="2" key="1">
    <citation type="journal article" date="2020" name="mSystems">
        <title>Genome- and Community-Level Interaction Insights into Carbon Utilization and Element Cycling Functions of Hydrothermarchaeota in Hydrothermal Sediment.</title>
        <authorList>
            <person name="Zhou Z."/>
            <person name="Liu Y."/>
            <person name="Xu W."/>
            <person name="Pan J."/>
            <person name="Luo Z.H."/>
            <person name="Li M."/>
        </authorList>
    </citation>
    <scope>NUCLEOTIDE SEQUENCE [LARGE SCALE GENOMIC DNA]</scope>
    <source>
        <strain evidence="2">SpSt-897</strain>
    </source>
</reference>
<feature type="transmembrane region" description="Helical" evidence="1">
    <location>
        <begin position="113"/>
        <end position="132"/>
    </location>
</feature>
<sequence length="723" mass="79872">MSPEVTHLDRGAVNPARPAPGSPGAWVLLAVGLLLYVGVQGYLTVSPLRHWTLVPEVDDGLTYVLKSQQMRECFDQSCPALNDLRDQLLSQPGDPPPGSEAYKQRVLAFSRVFPVYHPLFSAILIGISKLGLDGNLMAAYRVLWTLAPLIFGLAFAGWLTVIFGPGVAGVALILLAFKVFPDTGLHHLVPSNLTMALAVVLWARLIARRGWAPWSLVLGSLALAAMHLIGLIYAGMSGLLALLLAERRNRKRLLVVLGAMTAGLFVFLLAERLVKGAAFVNPLMFFSGGRDFGQILRGIGQNVLQVIVDNVRLADGLWGSPAIFCGAVALGLGTLEQATRRVVLRILLLLGLVLGGFTFYVSSHPADILFRLWIPLVVLLFGLVAQALRYSLGLAAAWWRQSRQSPPTEEALDLKRFWPVILVAVLLGYSGQMIARGAEQVQTMAGYLREKEPLALYPSQPQELLARARPGDRVLYTSFILMDYYLINGGLRLGAVYYHPAFQGGRITAEWLTRPELRFAVAYQPTMYHPSFEGKDEANWWVKSPEFRFSPLSQARGQGPLAREGKIPAALYHWLDLQATTKDVSRTLRLRIDNPGGDAVMEIVPLDHEGKPLEQYRQKLQIPERRSGWLSVDLAAMPPYASVRLRFPRDSDKFSLSGLTFGEDRHRWPWAQKALLTFQPRTDATGPVTVSFDPAVLLPPPLRNRQISVLDDRGSSVLLELGK</sequence>
<keyword evidence="1" id="KW-0812">Transmembrane</keyword>
<evidence type="ECO:0000256" key="1">
    <source>
        <dbReference type="SAM" id="Phobius"/>
    </source>
</evidence>
<proteinExistence type="predicted"/>
<dbReference type="EMBL" id="DTMF01000207">
    <property type="protein sequence ID" value="HGF34381.1"/>
    <property type="molecule type" value="Genomic_DNA"/>
</dbReference>
<dbReference type="AlphaFoldDB" id="A0A7C3UZZ6"/>